<evidence type="ECO:0000256" key="5">
    <source>
        <dbReference type="ARBA" id="ARBA00023054"/>
    </source>
</evidence>
<name>S3D799_GLAL2</name>
<feature type="compositionally biased region" description="Basic and acidic residues" evidence="8">
    <location>
        <begin position="458"/>
        <end position="468"/>
    </location>
</feature>
<comment type="similarity">
    <text evidence="2">Belongs to the nudE family.</text>
</comment>
<dbReference type="STRING" id="1116229.S3D799"/>
<feature type="coiled-coil region" evidence="7">
    <location>
        <begin position="12"/>
        <end position="187"/>
    </location>
</feature>
<evidence type="ECO:0000256" key="4">
    <source>
        <dbReference type="ARBA" id="ARBA00022701"/>
    </source>
</evidence>
<evidence type="ECO:0000313" key="11">
    <source>
        <dbReference type="Proteomes" id="UP000016922"/>
    </source>
</evidence>
<dbReference type="InterPro" id="IPR006964">
    <property type="entry name" value="NUDE_dom"/>
</dbReference>
<keyword evidence="3" id="KW-0963">Cytoplasm</keyword>
<dbReference type="GO" id="GO:0000776">
    <property type="term" value="C:kinetochore"/>
    <property type="evidence" value="ECO:0007669"/>
    <property type="project" value="TreeGrafter"/>
</dbReference>
<feature type="compositionally biased region" description="Polar residues" evidence="8">
    <location>
        <begin position="193"/>
        <end position="204"/>
    </location>
</feature>
<gene>
    <name evidence="10" type="ORF">GLAREA_06031</name>
</gene>
<dbReference type="OrthoDB" id="5877028at2759"/>
<keyword evidence="4" id="KW-0493">Microtubule</keyword>
<dbReference type="PANTHER" id="PTHR10921:SF1">
    <property type="entry name" value="NUCLEAR DISTRIBUTION PROTEIN NUDE HOMOLOG"/>
    <property type="match status" value="1"/>
</dbReference>
<dbReference type="GO" id="GO:0005871">
    <property type="term" value="C:kinesin complex"/>
    <property type="evidence" value="ECO:0007669"/>
    <property type="project" value="TreeGrafter"/>
</dbReference>
<dbReference type="GO" id="GO:0008017">
    <property type="term" value="F:microtubule binding"/>
    <property type="evidence" value="ECO:0007669"/>
    <property type="project" value="InterPro"/>
</dbReference>
<dbReference type="GO" id="GO:0007059">
    <property type="term" value="P:chromosome segregation"/>
    <property type="evidence" value="ECO:0007669"/>
    <property type="project" value="TreeGrafter"/>
</dbReference>
<protein>
    <submittedName>
        <fullName evidence="10">Nuclear distribution protein nudE</fullName>
    </submittedName>
</protein>
<dbReference type="GO" id="GO:0005874">
    <property type="term" value="C:microtubule"/>
    <property type="evidence" value="ECO:0007669"/>
    <property type="project" value="UniProtKB-KW"/>
</dbReference>
<feature type="region of interest" description="Disordered" evidence="8">
    <location>
        <begin position="191"/>
        <end position="598"/>
    </location>
</feature>
<dbReference type="InterPro" id="IPR033494">
    <property type="entry name" value="NUDE"/>
</dbReference>
<evidence type="ECO:0000259" key="9">
    <source>
        <dbReference type="Pfam" id="PF04880"/>
    </source>
</evidence>
<feature type="compositionally biased region" description="Polar residues" evidence="8">
    <location>
        <begin position="213"/>
        <end position="228"/>
    </location>
</feature>
<keyword evidence="11" id="KW-1185">Reference proteome</keyword>
<evidence type="ECO:0000313" key="10">
    <source>
        <dbReference type="EMBL" id="EPE33019.1"/>
    </source>
</evidence>
<accession>S3D799</accession>
<evidence type="ECO:0000256" key="6">
    <source>
        <dbReference type="ARBA" id="ARBA00023212"/>
    </source>
</evidence>
<dbReference type="GO" id="GO:0047496">
    <property type="term" value="P:vesicle transport along microtubule"/>
    <property type="evidence" value="ECO:0007669"/>
    <property type="project" value="TreeGrafter"/>
</dbReference>
<dbReference type="Gene3D" id="6.10.250.1080">
    <property type="match status" value="1"/>
</dbReference>
<proteinExistence type="inferred from homology"/>
<dbReference type="HOGENOM" id="CLU_034391_0_0_1"/>
<feature type="compositionally biased region" description="Polar residues" evidence="8">
    <location>
        <begin position="396"/>
        <end position="406"/>
    </location>
</feature>
<reference evidence="10 11" key="1">
    <citation type="journal article" date="2013" name="BMC Genomics">
        <title>Genomics-driven discovery of the pneumocandin biosynthetic gene cluster in the fungus Glarea lozoyensis.</title>
        <authorList>
            <person name="Chen L."/>
            <person name="Yue Q."/>
            <person name="Zhang X."/>
            <person name="Xiang M."/>
            <person name="Wang C."/>
            <person name="Li S."/>
            <person name="Che Y."/>
            <person name="Ortiz-Lopez F.J."/>
            <person name="Bills G.F."/>
            <person name="Liu X."/>
            <person name="An Z."/>
        </authorList>
    </citation>
    <scope>NUCLEOTIDE SEQUENCE [LARGE SCALE GENOMIC DNA]</scope>
    <source>
        <strain evidence="11">ATCC 20868 / MF5171</strain>
    </source>
</reference>
<comment type="subcellular location">
    <subcellularLocation>
        <location evidence="1">Cytoplasm</location>
        <location evidence="1">Cytoskeleton</location>
    </subcellularLocation>
</comment>
<evidence type="ECO:0000256" key="1">
    <source>
        <dbReference type="ARBA" id="ARBA00004245"/>
    </source>
</evidence>
<sequence>MDEIPSSPPTHLATEEEKIAYYKSQYEQLEAELAEFQASSQELEAELEKDVEAAEQREKALREKVESLGFEVDEWKTKYKQAKTEANSAQNTLQKEITALRDANRTQHLRLRDIEVANDDFERQARNTTSSLEDLESKYNVAIERGVMLEEEIKVGEKERENLRIETQRLRDELSDLRIEAEITQDKLRKRQLSSLSTDITAPSSPAFDPERSFNSAASSPMISTPPDTKSVSTVDTVSETPTPPSPPMSEASLTAKPVAKTPMNPHKSKLKLPSGDSSTTPKPATRIPSGNLRSSRGPGSAAPTPARRRDATPSVIRNVRTKAPATRNVPNSASLTQLRSLTAQMQKLEQRVHNVRSKLPAPVNTPPRASPRNGSALGHNFMPSSVTIRSRKRASGSTVSHSSIAPSDDTPSAKHVSRLSTSGISRLSFGPVTGREGRESSDSRPSSRASQANSYVRPDRPLSRSELSRPLSRTSMSGARTPLGNYSSTTYESRRPRSSIGGSFAASHGHGHSQSVSNIEFDESREPDFPTPNRRNTYGKGDLESVIPIPGSALPRRKSGGIAIARRTSSGGLPKEDDKTMKPPGRPRKLSELPEKA</sequence>
<feature type="compositionally biased region" description="Low complexity" evidence="8">
    <location>
        <begin position="229"/>
        <end position="241"/>
    </location>
</feature>
<dbReference type="KEGG" id="glz:GLAREA_06031"/>
<feature type="domain" description="NUDE" evidence="9">
    <location>
        <begin position="131"/>
        <end position="301"/>
    </location>
</feature>
<evidence type="ECO:0000256" key="7">
    <source>
        <dbReference type="SAM" id="Coils"/>
    </source>
</evidence>
<dbReference type="RefSeq" id="XP_008079636.1">
    <property type="nucleotide sequence ID" value="XM_008081445.1"/>
</dbReference>
<feature type="compositionally biased region" description="Low complexity" evidence="8">
    <location>
        <begin position="499"/>
        <end position="518"/>
    </location>
</feature>
<dbReference type="GO" id="GO:0000132">
    <property type="term" value="P:establishment of mitotic spindle orientation"/>
    <property type="evidence" value="ECO:0007669"/>
    <property type="project" value="TreeGrafter"/>
</dbReference>
<dbReference type="AlphaFoldDB" id="S3D799"/>
<organism evidence="10 11">
    <name type="scientific">Glarea lozoyensis (strain ATCC 20868 / MF5171)</name>
    <dbReference type="NCBI Taxonomy" id="1116229"/>
    <lineage>
        <taxon>Eukaryota</taxon>
        <taxon>Fungi</taxon>
        <taxon>Dikarya</taxon>
        <taxon>Ascomycota</taxon>
        <taxon>Pezizomycotina</taxon>
        <taxon>Leotiomycetes</taxon>
        <taxon>Helotiales</taxon>
        <taxon>Helotiaceae</taxon>
        <taxon>Glarea</taxon>
    </lineage>
</organism>
<evidence type="ECO:0000256" key="8">
    <source>
        <dbReference type="SAM" id="MobiDB-lite"/>
    </source>
</evidence>
<evidence type="ECO:0000256" key="3">
    <source>
        <dbReference type="ARBA" id="ARBA00022490"/>
    </source>
</evidence>
<evidence type="ECO:0000256" key="2">
    <source>
        <dbReference type="ARBA" id="ARBA00007429"/>
    </source>
</evidence>
<dbReference type="GeneID" id="19465085"/>
<dbReference type="EMBL" id="KE145358">
    <property type="protein sequence ID" value="EPE33019.1"/>
    <property type="molecule type" value="Genomic_DNA"/>
</dbReference>
<feature type="compositionally biased region" description="Polar residues" evidence="8">
    <location>
        <begin position="329"/>
        <end position="348"/>
    </location>
</feature>
<keyword evidence="6" id="KW-0206">Cytoskeleton</keyword>
<dbReference type="eggNOG" id="KOG1853">
    <property type="taxonomic scope" value="Eukaryota"/>
</dbReference>
<keyword evidence="5 7" id="KW-0175">Coiled coil</keyword>
<dbReference type="GO" id="GO:0007020">
    <property type="term" value="P:microtubule nucleation"/>
    <property type="evidence" value="ECO:0007669"/>
    <property type="project" value="TreeGrafter"/>
</dbReference>
<dbReference type="Proteomes" id="UP000016922">
    <property type="component" value="Unassembled WGS sequence"/>
</dbReference>
<dbReference type="Pfam" id="PF04880">
    <property type="entry name" value="NUDE_C"/>
    <property type="match status" value="1"/>
</dbReference>
<dbReference type="PANTHER" id="PTHR10921">
    <property type="entry name" value="NUCLEAR DISTRIBUTION PROTEIN NUDE HOMOLOG 1"/>
    <property type="match status" value="1"/>
</dbReference>
<dbReference type="OMA" id="NMAIERS"/>
<dbReference type="GO" id="GO:0051642">
    <property type="term" value="P:centrosome localization"/>
    <property type="evidence" value="ECO:0007669"/>
    <property type="project" value="TreeGrafter"/>
</dbReference>